<dbReference type="InterPro" id="IPR019775">
    <property type="entry name" value="WD40_repeat_CS"/>
</dbReference>
<comment type="caution">
    <text evidence="4">The sequence shown here is derived from an EMBL/GenBank/DDBJ whole genome shotgun (WGS) entry which is preliminary data.</text>
</comment>
<keyword evidence="2" id="KW-0677">Repeat</keyword>
<dbReference type="PROSITE" id="PS50082">
    <property type="entry name" value="WD_REPEATS_2"/>
    <property type="match status" value="5"/>
</dbReference>
<feature type="repeat" description="WD" evidence="3">
    <location>
        <begin position="147"/>
        <end position="178"/>
    </location>
</feature>
<dbReference type="PROSITE" id="PS00678">
    <property type="entry name" value="WD_REPEATS_1"/>
    <property type="match status" value="1"/>
</dbReference>
<gene>
    <name evidence="4" type="ORF">BCR33DRAFT_714671</name>
</gene>
<evidence type="ECO:0000256" key="3">
    <source>
        <dbReference type="PROSITE-ProRule" id="PRU00221"/>
    </source>
</evidence>
<organism evidence="4 5">
    <name type="scientific">Rhizoclosmatium globosum</name>
    <dbReference type="NCBI Taxonomy" id="329046"/>
    <lineage>
        <taxon>Eukaryota</taxon>
        <taxon>Fungi</taxon>
        <taxon>Fungi incertae sedis</taxon>
        <taxon>Chytridiomycota</taxon>
        <taxon>Chytridiomycota incertae sedis</taxon>
        <taxon>Chytridiomycetes</taxon>
        <taxon>Chytridiales</taxon>
        <taxon>Chytriomycetaceae</taxon>
        <taxon>Rhizoclosmatium</taxon>
    </lineage>
</organism>
<dbReference type="PRINTS" id="PR00320">
    <property type="entry name" value="GPROTEINBRPT"/>
</dbReference>
<feature type="repeat" description="WD" evidence="3">
    <location>
        <begin position="93"/>
        <end position="134"/>
    </location>
</feature>
<dbReference type="EMBL" id="MCGO01000012">
    <property type="protein sequence ID" value="ORY48284.1"/>
    <property type="molecule type" value="Genomic_DNA"/>
</dbReference>
<dbReference type="SMART" id="SM00320">
    <property type="entry name" value="WD40"/>
    <property type="match status" value="7"/>
</dbReference>
<dbReference type="InterPro" id="IPR036322">
    <property type="entry name" value="WD40_repeat_dom_sf"/>
</dbReference>
<evidence type="ECO:0000313" key="5">
    <source>
        <dbReference type="Proteomes" id="UP000193642"/>
    </source>
</evidence>
<evidence type="ECO:0000256" key="2">
    <source>
        <dbReference type="ARBA" id="ARBA00022737"/>
    </source>
</evidence>
<dbReference type="SUPFAM" id="SSF50978">
    <property type="entry name" value="WD40 repeat-like"/>
    <property type="match status" value="1"/>
</dbReference>
<sequence length="314" mass="33912">MDLALHPRFTAQSAHANGVSALVFNAGRVYSASKDAQIKEWDADSFQLIRVFSGHSRWIRCLALGNGRLFSASWDNSVREWDLETGLCVRVFEGVHESGVNSVLVDEANIRLYSASEDRIIAVYDLNSGEVIDRWEASGGIIALHHIQLNGDLGYIAAASDNGTIGLWDASSGELVDSSPSSSNEVTSLFLTAGRLFSAGNDKLVTEWDVSSMVKGRTFRGHSAYVSCLTGTEGESEGVPGGPRLFSGGWDGSVKVWDLVTGVCIASLRVFEGRSVNSICLGDDGLLVTGGSNGDIKFWNLRFLASRLLMTMHR</sequence>
<dbReference type="PANTHER" id="PTHR19848:SF8">
    <property type="entry name" value="F-BOX AND WD REPEAT DOMAIN CONTAINING 7"/>
    <property type="match status" value="1"/>
</dbReference>
<keyword evidence="5" id="KW-1185">Reference proteome</keyword>
<evidence type="ECO:0000256" key="1">
    <source>
        <dbReference type="ARBA" id="ARBA00022574"/>
    </source>
</evidence>
<dbReference type="Proteomes" id="UP000193642">
    <property type="component" value="Unassembled WGS sequence"/>
</dbReference>
<proteinExistence type="predicted"/>
<dbReference type="PANTHER" id="PTHR19848">
    <property type="entry name" value="WD40 REPEAT PROTEIN"/>
    <property type="match status" value="1"/>
</dbReference>
<feature type="repeat" description="WD" evidence="3">
    <location>
        <begin position="219"/>
        <end position="267"/>
    </location>
</feature>
<reference evidence="4 5" key="1">
    <citation type="submission" date="2016-07" db="EMBL/GenBank/DDBJ databases">
        <title>Pervasive Adenine N6-methylation of Active Genes in Fungi.</title>
        <authorList>
            <consortium name="DOE Joint Genome Institute"/>
            <person name="Mondo S.J."/>
            <person name="Dannebaum R.O."/>
            <person name="Kuo R.C."/>
            <person name="Labutti K."/>
            <person name="Haridas S."/>
            <person name="Kuo A."/>
            <person name="Salamov A."/>
            <person name="Ahrendt S.R."/>
            <person name="Lipzen A."/>
            <person name="Sullivan W."/>
            <person name="Andreopoulos W.B."/>
            <person name="Clum A."/>
            <person name="Lindquist E."/>
            <person name="Daum C."/>
            <person name="Ramamoorthy G.K."/>
            <person name="Gryganskyi A."/>
            <person name="Culley D."/>
            <person name="Magnuson J.K."/>
            <person name="James T.Y."/>
            <person name="O'Malley M.A."/>
            <person name="Stajich J.E."/>
            <person name="Spatafora J.W."/>
            <person name="Visel A."/>
            <person name="Grigoriev I.V."/>
        </authorList>
    </citation>
    <scope>NUCLEOTIDE SEQUENCE [LARGE SCALE GENOMIC DNA]</scope>
    <source>
        <strain evidence="4 5">JEL800</strain>
    </source>
</reference>
<dbReference type="InterPro" id="IPR020472">
    <property type="entry name" value="WD40_PAC1"/>
</dbReference>
<dbReference type="Pfam" id="PF00400">
    <property type="entry name" value="WD40"/>
    <property type="match status" value="4"/>
</dbReference>
<dbReference type="Gene3D" id="2.130.10.10">
    <property type="entry name" value="YVTN repeat-like/Quinoprotein amine dehydrogenase"/>
    <property type="match status" value="2"/>
</dbReference>
<feature type="repeat" description="WD" evidence="3">
    <location>
        <begin position="12"/>
        <end position="51"/>
    </location>
</feature>
<feature type="repeat" description="WD" evidence="3">
    <location>
        <begin position="52"/>
        <end position="91"/>
    </location>
</feature>
<dbReference type="AlphaFoldDB" id="A0A1Y2CN86"/>
<dbReference type="CDD" id="cd00200">
    <property type="entry name" value="WD40"/>
    <property type="match status" value="1"/>
</dbReference>
<keyword evidence="1 3" id="KW-0853">WD repeat</keyword>
<evidence type="ECO:0000313" key="4">
    <source>
        <dbReference type="EMBL" id="ORY48284.1"/>
    </source>
</evidence>
<dbReference type="STRING" id="329046.A0A1Y2CN86"/>
<name>A0A1Y2CN86_9FUNG</name>
<protein>
    <submittedName>
        <fullName evidence="4">WD40 repeat-like protein</fullName>
    </submittedName>
</protein>
<dbReference type="InterPro" id="IPR001680">
    <property type="entry name" value="WD40_rpt"/>
</dbReference>
<dbReference type="InterPro" id="IPR015943">
    <property type="entry name" value="WD40/YVTN_repeat-like_dom_sf"/>
</dbReference>
<dbReference type="OrthoDB" id="190105at2759"/>
<accession>A0A1Y2CN86</accession>